<accession>V6LF62</accession>
<dbReference type="InterPro" id="IPR036919">
    <property type="entry name" value="Ribo_uL30_ferredoxin-like_sf"/>
</dbReference>
<keyword evidence="3" id="KW-0687">Ribonucleoprotein</keyword>
<dbReference type="EMBL" id="KI546144">
    <property type="protein sequence ID" value="EST43142.1"/>
    <property type="molecule type" value="Genomic_DNA"/>
</dbReference>
<dbReference type="CDD" id="cd01657">
    <property type="entry name" value="Ribosomal_L7_archeal_euk"/>
    <property type="match status" value="1"/>
</dbReference>
<evidence type="ECO:0000313" key="7">
    <source>
        <dbReference type="Proteomes" id="UP000018208"/>
    </source>
</evidence>
<evidence type="ECO:0000313" key="6">
    <source>
        <dbReference type="EMBL" id="KAH0572772.1"/>
    </source>
</evidence>
<feature type="domain" description="Large ribosomal subunit protein uL30-like ferredoxin-like fold" evidence="4">
    <location>
        <begin position="79"/>
        <end position="129"/>
    </location>
</feature>
<name>V6LF62_9EUKA</name>
<dbReference type="EMBL" id="AUWU02000005">
    <property type="protein sequence ID" value="KAH0572772.1"/>
    <property type="molecule type" value="Genomic_DNA"/>
</dbReference>
<dbReference type="InterPro" id="IPR039699">
    <property type="entry name" value="Ribosomal_uL30"/>
</dbReference>
<evidence type="ECO:0000259" key="4">
    <source>
        <dbReference type="Pfam" id="PF00327"/>
    </source>
</evidence>
<evidence type="ECO:0000256" key="2">
    <source>
        <dbReference type="ARBA" id="ARBA00022980"/>
    </source>
</evidence>
<protein>
    <submittedName>
        <fullName evidence="5">Ribosomal protein L7</fullName>
    </submittedName>
</protein>
<evidence type="ECO:0000256" key="3">
    <source>
        <dbReference type="ARBA" id="ARBA00023274"/>
    </source>
</evidence>
<sequence>MAIPEIYMKNRKSAADATAARATAISKQQVVDAELTKLAATNFAKYETEYKQIEATHNKSVADAEKQGGFFIKAEPKVLLVIRIKGITKMSPQQKQIMALFRLKTINSAVFIKANKATLNALRYVAHFVTWGAPTVDTIRNLMYVRGYGKLNKDRVPIVDNSVIDKAIGETGIRTIEDLIHEIFTCGENFKKANNFIWPFKLNSRRLVDKRVNFSEGGDHGFRGDYINEFISKML</sequence>
<comment type="similarity">
    <text evidence="1">Belongs to the universal ribosomal protein uL30 family.</text>
</comment>
<dbReference type="Proteomes" id="UP000018208">
    <property type="component" value="Unassembled WGS sequence"/>
</dbReference>
<keyword evidence="2 5" id="KW-0689">Ribosomal protein</keyword>
<dbReference type="OrthoDB" id="28644at2759"/>
<dbReference type="GO" id="GO:0003735">
    <property type="term" value="F:structural constituent of ribosome"/>
    <property type="evidence" value="ECO:0007669"/>
    <property type="project" value="TreeGrafter"/>
</dbReference>
<dbReference type="GO" id="GO:0022625">
    <property type="term" value="C:cytosolic large ribosomal subunit"/>
    <property type="evidence" value="ECO:0007669"/>
    <property type="project" value="TreeGrafter"/>
</dbReference>
<dbReference type="GO" id="GO:0003723">
    <property type="term" value="F:RNA binding"/>
    <property type="evidence" value="ECO:0007669"/>
    <property type="project" value="TreeGrafter"/>
</dbReference>
<dbReference type="SUPFAM" id="SSF55129">
    <property type="entry name" value="Ribosomal protein L30p/L7e"/>
    <property type="match status" value="1"/>
</dbReference>
<dbReference type="PANTHER" id="PTHR11524">
    <property type="entry name" value="60S RIBOSOMAL PROTEIN L7"/>
    <property type="match status" value="1"/>
</dbReference>
<dbReference type="InterPro" id="IPR035808">
    <property type="entry name" value="Ribosomal_uL30_euk_arc"/>
</dbReference>
<reference evidence="5 6" key="1">
    <citation type="journal article" date="2014" name="PLoS Genet.">
        <title>The Genome of Spironucleus salmonicida Highlights a Fish Pathogen Adapted to Fluctuating Environments.</title>
        <authorList>
            <person name="Xu F."/>
            <person name="Jerlstrom-Hultqvist J."/>
            <person name="Einarsson E."/>
            <person name="Astvaldsson A."/>
            <person name="Svard S.G."/>
            <person name="Andersson J.O."/>
        </authorList>
    </citation>
    <scope>NUCLEOTIDE SEQUENCE</scope>
    <source>
        <strain evidence="6">ATCC 50377</strain>
    </source>
</reference>
<evidence type="ECO:0000256" key="1">
    <source>
        <dbReference type="ARBA" id="ARBA00007594"/>
    </source>
</evidence>
<keyword evidence="7" id="KW-1185">Reference proteome</keyword>
<dbReference type="InterPro" id="IPR016082">
    <property type="entry name" value="Ribosomal_uL30_ferredoxin-like"/>
</dbReference>
<dbReference type="FunFam" id="3.30.1390.20:FF:000004">
    <property type="entry name" value="60S ribosomal protein L7"/>
    <property type="match status" value="1"/>
</dbReference>
<dbReference type="AlphaFoldDB" id="V6LF62"/>
<dbReference type="VEuPathDB" id="GiardiaDB:SS50377_24885"/>
<dbReference type="Pfam" id="PF00327">
    <property type="entry name" value="Ribosomal_L30"/>
    <property type="match status" value="1"/>
</dbReference>
<dbReference type="GO" id="GO:0000463">
    <property type="term" value="P:maturation of LSU-rRNA from tricistronic rRNA transcript (SSU-rRNA, 5.8S rRNA, LSU-rRNA)"/>
    <property type="evidence" value="ECO:0007669"/>
    <property type="project" value="TreeGrafter"/>
</dbReference>
<gene>
    <name evidence="5" type="ORF">SS50377_17199</name>
    <name evidence="6" type="ORF">SS50377_24885</name>
</gene>
<proteinExistence type="inferred from homology"/>
<evidence type="ECO:0000313" key="5">
    <source>
        <dbReference type="EMBL" id="EST43142.1"/>
    </source>
</evidence>
<dbReference type="PANTHER" id="PTHR11524:SF16">
    <property type="entry name" value="LARGE RIBOSOMAL SUBUNIT PROTEIN UL30"/>
    <property type="match status" value="1"/>
</dbReference>
<dbReference type="Gene3D" id="3.30.1390.20">
    <property type="entry name" value="Ribosomal protein L30, ferredoxin-like fold domain"/>
    <property type="match status" value="1"/>
</dbReference>
<reference evidence="6" key="2">
    <citation type="submission" date="2020-12" db="EMBL/GenBank/DDBJ databases">
        <title>New Spironucleus salmonicida genome in near-complete chromosomes.</title>
        <authorList>
            <person name="Xu F."/>
            <person name="Kurt Z."/>
            <person name="Jimenez-Gonzalez A."/>
            <person name="Astvaldsson A."/>
            <person name="Andersson J.O."/>
            <person name="Svard S.G."/>
        </authorList>
    </citation>
    <scope>NUCLEOTIDE SEQUENCE</scope>
    <source>
        <strain evidence="6">ATCC 50377</strain>
    </source>
</reference>
<organism evidence="5">
    <name type="scientific">Spironucleus salmonicida</name>
    <dbReference type="NCBI Taxonomy" id="348837"/>
    <lineage>
        <taxon>Eukaryota</taxon>
        <taxon>Metamonada</taxon>
        <taxon>Diplomonadida</taxon>
        <taxon>Hexamitidae</taxon>
        <taxon>Hexamitinae</taxon>
        <taxon>Spironucleus</taxon>
    </lineage>
</organism>